<protein>
    <submittedName>
        <fullName evidence="3">Uncharacterized protein</fullName>
    </submittedName>
</protein>
<feature type="region of interest" description="Disordered" evidence="1">
    <location>
        <begin position="401"/>
        <end position="424"/>
    </location>
</feature>
<name>A0AAW0YVR8_9TREE</name>
<feature type="chain" id="PRO_5043687867" evidence="2">
    <location>
        <begin position="16"/>
        <end position="631"/>
    </location>
</feature>
<keyword evidence="2" id="KW-0732">Signal</keyword>
<feature type="signal peptide" evidence="2">
    <location>
        <begin position="1"/>
        <end position="15"/>
    </location>
</feature>
<evidence type="ECO:0000256" key="2">
    <source>
        <dbReference type="SAM" id="SignalP"/>
    </source>
</evidence>
<feature type="compositionally biased region" description="Low complexity" evidence="1">
    <location>
        <begin position="411"/>
        <end position="422"/>
    </location>
</feature>
<accession>A0AAW0YVR8</accession>
<gene>
    <name evidence="3" type="ORF">IAR55_005189</name>
</gene>
<dbReference type="RefSeq" id="XP_066800850.1">
    <property type="nucleotide sequence ID" value="XM_066948282.1"/>
</dbReference>
<dbReference type="Proteomes" id="UP001388673">
    <property type="component" value="Unassembled WGS sequence"/>
</dbReference>
<organism evidence="3 4">
    <name type="scientific">Kwoniella newhampshirensis</name>
    <dbReference type="NCBI Taxonomy" id="1651941"/>
    <lineage>
        <taxon>Eukaryota</taxon>
        <taxon>Fungi</taxon>
        <taxon>Dikarya</taxon>
        <taxon>Basidiomycota</taxon>
        <taxon>Agaricomycotina</taxon>
        <taxon>Tremellomycetes</taxon>
        <taxon>Tremellales</taxon>
        <taxon>Cryptococcaceae</taxon>
        <taxon>Kwoniella</taxon>
    </lineage>
</organism>
<dbReference type="AlphaFoldDB" id="A0AAW0YVR8"/>
<proteinExistence type="predicted"/>
<dbReference type="EMBL" id="JBCAWK010000010">
    <property type="protein sequence ID" value="KAK8847332.1"/>
    <property type="molecule type" value="Genomic_DNA"/>
</dbReference>
<sequence length="631" mass="71408">MRSLLLSFAAVCVTAVHVPRKVEFIPSLDVVQDVIKIETTSSPESEVDWACDVRSWVRAPDLTPGEIHPAEARLAVNGSACRDIVKWDVGLRFKERAIVKLKTKNISDFPVKPKRPAWNASRTITQESLNDIYSIGGISFMNDNEAYQAQYNNFTKAMRNASLWDVHGAERVVFNLTQELPLAPIGLDGLDEIQEFKVHFPPIDDQPSFGTYGEDEQTLHTETQMEYFHLVHLANGTVLDIPAGKTAFIPAPSPVAPSPLLSSVATPRWPVTVDLDSPYELSNETVDEADSWMRYEPKRPDCDKDNLAHFHLHVKSDDLTVVQGQNITLNLTLTRAGNGSEYPAFLDVRRKSITNVTWIYSYIDSEEEYNSLLSSSSSSRFRPVTHFGQPNSMLRALSAEELERRRRHSESMGSSSSWSGNRHPIRRGEARYDIEKDDEEGKEEYSFQLSLQTAYNDYPSFMTTFQTIRSALSFTLYTNFLCEDVVTRENASDPTGARDEEWVEYRLPPRTTKRIRNGRGSPHRGSAPMNFVSSSEPASPLLLHYLDLEALAPKLSLDAEPITDYPKLNQILREESPDELVRFRHDHRYERRNSRQGGGWMHAAKLWQGKGKKQAAQEDGLVESGQFVVQL</sequence>
<keyword evidence="4" id="KW-1185">Reference proteome</keyword>
<comment type="caution">
    <text evidence="3">The sequence shown here is derived from an EMBL/GenBank/DDBJ whole genome shotgun (WGS) entry which is preliminary data.</text>
</comment>
<dbReference type="KEGG" id="kne:92182447"/>
<reference evidence="3 4" key="1">
    <citation type="journal article" date="2024" name="bioRxiv">
        <title>Comparative genomics of Cryptococcus and Kwoniella reveals pathogenesis evolution and contrasting karyotype dynamics via intercentromeric recombination or chromosome fusion.</title>
        <authorList>
            <person name="Coelho M.A."/>
            <person name="David-Palma M."/>
            <person name="Shea T."/>
            <person name="Bowers K."/>
            <person name="McGinley-Smith S."/>
            <person name="Mohammad A.W."/>
            <person name="Gnirke A."/>
            <person name="Yurkov A.M."/>
            <person name="Nowrousian M."/>
            <person name="Sun S."/>
            <person name="Cuomo C.A."/>
            <person name="Heitman J."/>
        </authorList>
    </citation>
    <scope>NUCLEOTIDE SEQUENCE [LARGE SCALE GENOMIC DNA]</scope>
    <source>
        <strain evidence="3 4">CBS 13917</strain>
    </source>
</reference>
<dbReference type="GeneID" id="92182447"/>
<evidence type="ECO:0000313" key="3">
    <source>
        <dbReference type="EMBL" id="KAK8847332.1"/>
    </source>
</evidence>
<evidence type="ECO:0000313" key="4">
    <source>
        <dbReference type="Proteomes" id="UP001388673"/>
    </source>
</evidence>
<evidence type="ECO:0000256" key="1">
    <source>
        <dbReference type="SAM" id="MobiDB-lite"/>
    </source>
</evidence>
<feature type="region of interest" description="Disordered" evidence="1">
    <location>
        <begin position="512"/>
        <end position="532"/>
    </location>
</feature>